<gene>
    <name evidence="1" type="ORF">NCTC8271_02852</name>
</gene>
<evidence type="ECO:0000313" key="2">
    <source>
        <dbReference type="Proteomes" id="UP000273655"/>
    </source>
</evidence>
<dbReference type="Proteomes" id="UP000273655">
    <property type="component" value="Chromosome 1"/>
</dbReference>
<accession>A0A447PI21</accession>
<protein>
    <submittedName>
        <fullName evidence="1">Uncharacterized protein</fullName>
    </submittedName>
</protein>
<name>A0A447PI21_SALET</name>
<dbReference type="EMBL" id="LR134148">
    <property type="protein sequence ID" value="VEA37542.1"/>
    <property type="molecule type" value="Genomic_DNA"/>
</dbReference>
<dbReference type="AlphaFoldDB" id="A0A447PI21"/>
<reference evidence="1 2" key="1">
    <citation type="submission" date="2018-12" db="EMBL/GenBank/DDBJ databases">
        <authorList>
            <consortium name="Pathogen Informatics"/>
        </authorList>
    </citation>
    <scope>NUCLEOTIDE SEQUENCE [LARGE SCALE GENOMIC DNA]</scope>
    <source>
        <strain evidence="1 2">NCTC8271</strain>
    </source>
</reference>
<sequence length="55" mass="5921">MGDIGMGKSGLSAICMRLAFCNLTPPEQRVESITLVVVSSGVLMSHETTRLARKQ</sequence>
<organism evidence="1 2">
    <name type="scientific">Salmonella enterica I</name>
    <dbReference type="NCBI Taxonomy" id="59201"/>
    <lineage>
        <taxon>Bacteria</taxon>
        <taxon>Pseudomonadati</taxon>
        <taxon>Pseudomonadota</taxon>
        <taxon>Gammaproteobacteria</taxon>
        <taxon>Enterobacterales</taxon>
        <taxon>Enterobacteriaceae</taxon>
        <taxon>Salmonella</taxon>
    </lineage>
</organism>
<evidence type="ECO:0000313" key="1">
    <source>
        <dbReference type="EMBL" id="VEA37542.1"/>
    </source>
</evidence>
<proteinExistence type="predicted"/>